<evidence type="ECO:0000256" key="9">
    <source>
        <dbReference type="SAM" id="MobiDB-lite"/>
    </source>
</evidence>
<evidence type="ECO:0000256" key="6">
    <source>
        <dbReference type="ARBA" id="ARBA00022777"/>
    </source>
</evidence>
<evidence type="ECO:0000256" key="1">
    <source>
        <dbReference type="ARBA" id="ARBA00000085"/>
    </source>
</evidence>
<feature type="transmembrane region" description="Helical" evidence="10">
    <location>
        <begin position="184"/>
        <end position="204"/>
    </location>
</feature>
<evidence type="ECO:0000313" key="13">
    <source>
        <dbReference type="Proteomes" id="UP000002219"/>
    </source>
</evidence>
<feature type="region of interest" description="Disordered" evidence="9">
    <location>
        <begin position="442"/>
        <end position="461"/>
    </location>
</feature>
<feature type="transmembrane region" description="Helical" evidence="10">
    <location>
        <begin position="97"/>
        <end position="121"/>
    </location>
</feature>
<keyword evidence="10" id="KW-1133">Transmembrane helix</keyword>
<feature type="region of interest" description="Disordered" evidence="9">
    <location>
        <begin position="1"/>
        <end position="69"/>
    </location>
</feature>
<dbReference type="PANTHER" id="PTHR24421:SF10">
    <property type="entry name" value="NITRATE_NITRITE SENSOR PROTEIN NARQ"/>
    <property type="match status" value="1"/>
</dbReference>
<keyword evidence="7" id="KW-0067">ATP-binding</keyword>
<dbReference type="STRING" id="446468.Ndas_2189"/>
<evidence type="ECO:0000256" key="7">
    <source>
        <dbReference type="ARBA" id="ARBA00022840"/>
    </source>
</evidence>
<reference evidence="12 13" key="1">
    <citation type="journal article" date="2010" name="Stand. Genomic Sci.">
        <title>Complete genome sequence of Nocardiopsis dassonvillei type strain (IMRU 509).</title>
        <authorList>
            <person name="Sun H."/>
            <person name="Lapidus A."/>
            <person name="Nolan M."/>
            <person name="Lucas S."/>
            <person name="Del Rio T.G."/>
            <person name="Tice H."/>
            <person name="Cheng J.F."/>
            <person name="Tapia R."/>
            <person name="Han C."/>
            <person name="Goodwin L."/>
            <person name="Pitluck S."/>
            <person name="Pagani I."/>
            <person name="Ivanova N."/>
            <person name="Mavromatis K."/>
            <person name="Mikhailova N."/>
            <person name="Pati A."/>
            <person name="Chen A."/>
            <person name="Palaniappan K."/>
            <person name="Land M."/>
            <person name="Hauser L."/>
            <person name="Chang Y.J."/>
            <person name="Jeffries C.D."/>
            <person name="Djao O.D."/>
            <person name="Rohde M."/>
            <person name="Sikorski J."/>
            <person name="Goker M."/>
            <person name="Woyke T."/>
            <person name="Bristow J."/>
            <person name="Eisen J.A."/>
            <person name="Markowitz V."/>
            <person name="Hugenholtz P."/>
            <person name="Kyrpides N.C."/>
            <person name="Klenk H.P."/>
        </authorList>
    </citation>
    <scope>NUCLEOTIDE SEQUENCE [LARGE SCALE GENOMIC DNA]</scope>
    <source>
        <strain evidence="13">ATCC 23218 / DSM 43111 / CIP 107115 / JCM 7437 / KCTC 9190 / NBRC 14626 / NCTC 10488 / NRRL B-5397 / IMRU 509</strain>
    </source>
</reference>
<comment type="catalytic activity">
    <reaction evidence="1">
        <text>ATP + protein L-histidine = ADP + protein N-phospho-L-histidine.</text>
        <dbReference type="EC" id="2.7.13.3"/>
    </reaction>
</comment>
<keyword evidence="8" id="KW-0902">Two-component regulatory system</keyword>
<dbReference type="GO" id="GO:0016020">
    <property type="term" value="C:membrane"/>
    <property type="evidence" value="ECO:0007669"/>
    <property type="project" value="InterPro"/>
</dbReference>
<dbReference type="InterPro" id="IPR036890">
    <property type="entry name" value="HATPase_C_sf"/>
</dbReference>
<dbReference type="Gene3D" id="3.30.565.10">
    <property type="entry name" value="Histidine kinase-like ATPase, C-terminal domain"/>
    <property type="match status" value="1"/>
</dbReference>
<accession>D7AUN1</accession>
<dbReference type="AlphaFoldDB" id="D7AUN1"/>
<dbReference type="PANTHER" id="PTHR24421">
    <property type="entry name" value="NITRATE/NITRITE SENSOR PROTEIN NARX-RELATED"/>
    <property type="match status" value="1"/>
</dbReference>
<dbReference type="eggNOG" id="COG4585">
    <property type="taxonomic scope" value="Bacteria"/>
</dbReference>
<keyword evidence="13" id="KW-1185">Reference proteome</keyword>
<dbReference type="Pfam" id="PF07730">
    <property type="entry name" value="HisKA_3"/>
    <property type="match status" value="1"/>
</dbReference>
<evidence type="ECO:0000256" key="2">
    <source>
        <dbReference type="ARBA" id="ARBA00012438"/>
    </source>
</evidence>
<evidence type="ECO:0000256" key="3">
    <source>
        <dbReference type="ARBA" id="ARBA00022553"/>
    </source>
</evidence>
<keyword evidence="5" id="KW-0547">Nucleotide-binding</keyword>
<keyword evidence="3" id="KW-0597">Phosphoprotein</keyword>
<proteinExistence type="predicted"/>
<sequence length="496" mass="52551">MCHMQQSPTGPHLPRNAHRTQPGPRSPRTRGTHGGGAPVNTTPGDARAANTPHPRTHPQPHPAGGGATAPACATITHVRHLTPLLRPLTSAHTYRRWAYLVIGGALLMPYAMAALVLATLVNPTPAPAAFALTLTAALAAVAATAYLPGTRSAQTHLARALLRGPLTSTPRPNPTWRSNARTSLWLCLHMLTGMAVCLLTMVALTEAALLAVAPLTRDVATIAQGPLTFMGQTALTPAQRALGPLIGLALLAALVYTTALVGHLLTLAAPRLLGPSPTERLAAAQAHAHTLAERNRLARELHDSLGHALSVVTLQAATAARLLDTDPDFARQALTHIADQARTATADLDHALGILRENTPTPRTTPPDLAHLPHLARATQHTGTDLTLHLNGDPAHVPALLSRETYRISQEALTNALRHAPGQPLTLTLDITPTALTLTLTNPLPPTRAHRTPRGRGHHGITGMRERAHLLGGTLTAGPHHGTWRLTCRLTWKEQP</sequence>
<evidence type="ECO:0000256" key="5">
    <source>
        <dbReference type="ARBA" id="ARBA00022741"/>
    </source>
</evidence>
<dbReference type="EC" id="2.7.13.3" evidence="2"/>
<dbReference type="EMBL" id="CP002040">
    <property type="protein sequence ID" value="ADH67611.1"/>
    <property type="molecule type" value="Genomic_DNA"/>
</dbReference>
<dbReference type="InterPro" id="IPR050482">
    <property type="entry name" value="Sensor_HK_TwoCompSys"/>
</dbReference>
<dbReference type="SUPFAM" id="SSF55874">
    <property type="entry name" value="ATPase domain of HSP90 chaperone/DNA topoisomerase II/histidine kinase"/>
    <property type="match status" value="1"/>
</dbReference>
<keyword evidence="10" id="KW-0472">Membrane</keyword>
<feature type="transmembrane region" description="Helical" evidence="10">
    <location>
        <begin position="245"/>
        <end position="267"/>
    </location>
</feature>
<keyword evidence="6 12" id="KW-0418">Kinase</keyword>
<evidence type="ECO:0000256" key="10">
    <source>
        <dbReference type="SAM" id="Phobius"/>
    </source>
</evidence>
<protein>
    <recommendedName>
        <fullName evidence="2">histidine kinase</fullName>
        <ecNumber evidence="2">2.7.13.3</ecNumber>
    </recommendedName>
</protein>
<evidence type="ECO:0000313" key="12">
    <source>
        <dbReference type="EMBL" id="ADH67611.1"/>
    </source>
</evidence>
<name>D7AUN1_NOCDD</name>
<dbReference type="GO" id="GO:0046983">
    <property type="term" value="F:protein dimerization activity"/>
    <property type="evidence" value="ECO:0007669"/>
    <property type="project" value="InterPro"/>
</dbReference>
<evidence type="ECO:0000259" key="11">
    <source>
        <dbReference type="Pfam" id="PF07730"/>
    </source>
</evidence>
<feature type="transmembrane region" description="Helical" evidence="10">
    <location>
        <begin position="127"/>
        <end position="147"/>
    </location>
</feature>
<gene>
    <name evidence="12" type="ordered locus">Ndas_2189</name>
</gene>
<keyword evidence="4" id="KW-0808">Transferase</keyword>
<dbReference type="KEGG" id="nda:Ndas_2189"/>
<dbReference type="Proteomes" id="UP000002219">
    <property type="component" value="Chromosome 1"/>
</dbReference>
<dbReference type="CDD" id="cd16917">
    <property type="entry name" value="HATPase_UhpB-NarQ-NarX-like"/>
    <property type="match status" value="1"/>
</dbReference>
<dbReference type="GO" id="GO:0000155">
    <property type="term" value="F:phosphorelay sensor kinase activity"/>
    <property type="evidence" value="ECO:0007669"/>
    <property type="project" value="InterPro"/>
</dbReference>
<dbReference type="HOGENOM" id="CLU_000445_20_1_11"/>
<feature type="domain" description="Signal transduction histidine kinase subgroup 3 dimerisation and phosphoacceptor" evidence="11">
    <location>
        <begin position="293"/>
        <end position="357"/>
    </location>
</feature>
<organism evidence="12 13">
    <name type="scientific">Nocardiopsis dassonvillei (strain ATCC 23218 / DSM 43111 / CIP 107115 / JCM 7437 / KCTC 9190 / NBRC 14626 / NCTC 10488 / NRRL B-5397 / IMRU 509)</name>
    <name type="common">Actinomadura dassonvillei</name>
    <dbReference type="NCBI Taxonomy" id="446468"/>
    <lineage>
        <taxon>Bacteria</taxon>
        <taxon>Bacillati</taxon>
        <taxon>Actinomycetota</taxon>
        <taxon>Actinomycetes</taxon>
        <taxon>Streptosporangiales</taxon>
        <taxon>Nocardiopsidaceae</taxon>
        <taxon>Nocardiopsis</taxon>
    </lineage>
</organism>
<evidence type="ECO:0000256" key="4">
    <source>
        <dbReference type="ARBA" id="ARBA00022679"/>
    </source>
</evidence>
<dbReference type="GO" id="GO:0005524">
    <property type="term" value="F:ATP binding"/>
    <property type="evidence" value="ECO:0007669"/>
    <property type="project" value="UniProtKB-KW"/>
</dbReference>
<keyword evidence="10" id="KW-0812">Transmembrane</keyword>
<evidence type="ECO:0000256" key="8">
    <source>
        <dbReference type="ARBA" id="ARBA00023012"/>
    </source>
</evidence>
<dbReference type="InterPro" id="IPR011712">
    <property type="entry name" value="Sig_transdc_His_kin_sub3_dim/P"/>
</dbReference>
<dbReference type="Gene3D" id="1.20.5.1930">
    <property type="match status" value="1"/>
</dbReference>
<feature type="compositionally biased region" description="Basic residues" evidence="9">
    <location>
        <begin position="448"/>
        <end position="459"/>
    </location>
</feature>